<name>A0A344LGC1_9PSEU</name>
<feature type="transmembrane region" description="Helical" evidence="1">
    <location>
        <begin position="84"/>
        <end position="101"/>
    </location>
</feature>
<keyword evidence="3" id="KW-1185">Reference proteome</keyword>
<sequence length="261" mass="28001">MMVSTHPAPPVVGQFQFAFARAWLFKQGIHAEPSWFIAMRLAGREHARSHEFARRYPAVLILYAAMMLGVPATLAMVGVRLPDAGYVLLCCVLPFAVTAWFNHLRVVGERRVAATLPRRVARVVAPKWTDFLNGWLVCALVLTYLGGLGLAAGLIALGEVPAGGVLAAVVLLGGGVMTWQTRRALNRPALAVDALTLLVDDRLRAEEVRGAALPVAAYAFLAPMLLTDLVSVRVTLFGLCVASLVCWVVSGRGAKHRGSVG</sequence>
<evidence type="ECO:0000313" key="2">
    <source>
        <dbReference type="EMBL" id="AXB47095.1"/>
    </source>
</evidence>
<feature type="transmembrane region" description="Helical" evidence="1">
    <location>
        <begin position="58"/>
        <end position="78"/>
    </location>
</feature>
<accession>A0A344LGC1</accession>
<reference evidence="2 3" key="1">
    <citation type="submission" date="2016-04" db="EMBL/GenBank/DDBJ databases">
        <title>Complete genome sequence and analysis of deep-sea sediment isolate, Amycolatopsis sp. WP1.</title>
        <authorList>
            <person name="Wang H."/>
            <person name="Chen S."/>
            <person name="Wu Q."/>
        </authorList>
    </citation>
    <scope>NUCLEOTIDE SEQUENCE [LARGE SCALE GENOMIC DNA]</scope>
    <source>
        <strain evidence="2 3">WP1</strain>
    </source>
</reference>
<feature type="transmembrane region" description="Helical" evidence="1">
    <location>
        <begin position="162"/>
        <end position="179"/>
    </location>
</feature>
<keyword evidence="1" id="KW-0472">Membrane</keyword>
<dbReference type="AlphaFoldDB" id="A0A344LGC1"/>
<dbReference type="Proteomes" id="UP000250434">
    <property type="component" value="Chromosome"/>
</dbReference>
<feature type="transmembrane region" description="Helical" evidence="1">
    <location>
        <begin position="132"/>
        <end position="156"/>
    </location>
</feature>
<dbReference type="KEGG" id="aab:A4R43_35480"/>
<evidence type="ECO:0000256" key="1">
    <source>
        <dbReference type="SAM" id="Phobius"/>
    </source>
</evidence>
<dbReference type="EMBL" id="CP015163">
    <property type="protein sequence ID" value="AXB47095.1"/>
    <property type="molecule type" value="Genomic_DNA"/>
</dbReference>
<feature type="transmembrane region" description="Helical" evidence="1">
    <location>
        <begin position="232"/>
        <end position="249"/>
    </location>
</feature>
<organism evidence="2 3">
    <name type="scientific">Amycolatopsis albispora</name>
    <dbReference type="NCBI Taxonomy" id="1804986"/>
    <lineage>
        <taxon>Bacteria</taxon>
        <taxon>Bacillati</taxon>
        <taxon>Actinomycetota</taxon>
        <taxon>Actinomycetes</taxon>
        <taxon>Pseudonocardiales</taxon>
        <taxon>Pseudonocardiaceae</taxon>
        <taxon>Amycolatopsis</taxon>
    </lineage>
</organism>
<keyword evidence="1" id="KW-0812">Transmembrane</keyword>
<gene>
    <name evidence="2" type="ORF">A4R43_35480</name>
</gene>
<protein>
    <submittedName>
        <fullName evidence="2">Uncharacterized protein</fullName>
    </submittedName>
</protein>
<evidence type="ECO:0000313" key="3">
    <source>
        <dbReference type="Proteomes" id="UP000250434"/>
    </source>
</evidence>
<proteinExistence type="predicted"/>
<keyword evidence="1" id="KW-1133">Transmembrane helix</keyword>